<comment type="cofactor">
    <cofactor evidence="5">
        <name>Fe(2+)</name>
        <dbReference type="ChEBI" id="CHEBI:29033"/>
    </cofactor>
    <text evidence="5">Binds 1 Fe(2+) ion per subunit.</text>
</comment>
<gene>
    <name evidence="6" type="ORF">ALEPTO_LOCUS9790</name>
</gene>
<keyword evidence="7" id="KW-1185">Reference proteome</keyword>
<evidence type="ECO:0000256" key="2">
    <source>
        <dbReference type="ARBA" id="ARBA00022723"/>
    </source>
</evidence>
<name>A0A9N9H0H8_9GLOM</name>
<evidence type="ECO:0000256" key="1">
    <source>
        <dbReference type="ARBA" id="ARBA00006787"/>
    </source>
</evidence>
<dbReference type="PANTHER" id="PTHR10543">
    <property type="entry name" value="BETA-CAROTENE DIOXYGENASE"/>
    <property type="match status" value="1"/>
</dbReference>
<dbReference type="Proteomes" id="UP000789508">
    <property type="component" value="Unassembled WGS sequence"/>
</dbReference>
<dbReference type="Pfam" id="PF03055">
    <property type="entry name" value="RPE65"/>
    <property type="match status" value="1"/>
</dbReference>
<accession>A0A9N9H0H8</accession>
<feature type="binding site" evidence="5">
    <location>
        <position position="259"/>
    </location>
    <ligand>
        <name>Fe cation</name>
        <dbReference type="ChEBI" id="CHEBI:24875"/>
        <note>catalytic</note>
    </ligand>
</feature>
<evidence type="ECO:0000313" key="6">
    <source>
        <dbReference type="EMBL" id="CAG8643497.1"/>
    </source>
</evidence>
<keyword evidence="3" id="KW-0560">Oxidoreductase</keyword>
<dbReference type="PANTHER" id="PTHR10543:SF24">
    <property type="entry name" value="CAROTENOID ISOMEROOXYGENASE"/>
    <property type="match status" value="1"/>
</dbReference>
<dbReference type="EMBL" id="CAJVPS010008525">
    <property type="protein sequence ID" value="CAG8643497.1"/>
    <property type="molecule type" value="Genomic_DNA"/>
</dbReference>
<dbReference type="InterPro" id="IPR004294">
    <property type="entry name" value="Carotenoid_Oase"/>
</dbReference>
<keyword evidence="4 5" id="KW-0408">Iron</keyword>
<dbReference type="GO" id="GO:0046872">
    <property type="term" value="F:metal ion binding"/>
    <property type="evidence" value="ECO:0007669"/>
    <property type="project" value="UniProtKB-KW"/>
</dbReference>
<dbReference type="OrthoDB" id="407010at2759"/>
<evidence type="ECO:0000313" key="7">
    <source>
        <dbReference type="Proteomes" id="UP000789508"/>
    </source>
</evidence>
<reference evidence="6" key="1">
    <citation type="submission" date="2021-06" db="EMBL/GenBank/DDBJ databases">
        <authorList>
            <person name="Kallberg Y."/>
            <person name="Tangrot J."/>
            <person name="Rosling A."/>
        </authorList>
    </citation>
    <scope>NUCLEOTIDE SEQUENCE</scope>
    <source>
        <strain evidence="6">FL130A</strain>
    </source>
</reference>
<dbReference type="AlphaFoldDB" id="A0A9N9H0H8"/>
<feature type="binding site" evidence="5">
    <location>
        <position position="535"/>
    </location>
    <ligand>
        <name>Fe cation</name>
        <dbReference type="ChEBI" id="CHEBI:24875"/>
        <note>catalytic</note>
    </ligand>
</feature>
<sequence>MATETEIQSDGQWVFEKGFQNNPETPEPIELQVKGTIPKWAEGVLHRNGPGTFEIPIEKNRCMFKIHHWFDGLAQVHRFEIRDGKVTYRSRNISKVSDIITFGQDPCESLFHKFSTSFQVITGAKGISQNTDANTNANTNVTLTRELPLPENQRALMSAKTHRQLVAQTDANILKTLDPITIEPIKVFNFSEYDPRLNGEMSPAHPQYDASTGEYISFTQKNGPKTKYTIFSIREDPETRKPITKILYKIKASRSVYVHSFSLTKKYVILILWQCDLAWKGLKVVWNKNLLQSFKPWNHNESTYYYVIDRDKQNHVATFISPTYFCFHTLNAWDENDDIILDLVQHKDHSPVEDLALPALLGQIKTNETLALKGRLTRYRLAKVSENLWSVAAGEDAKKLPSAETLFQAPLELNTELTTIDYSRFHLKKHRFAYGANMSARPDARFFDTILKLDLDQNPDGSFSHKKWEQWSCTPSEPIFIPAPNAVEEDDGVVLSVVLDGTKGTSFLLVLDAKSFKEIARAEFEYGKVVPYGFHGVWKDEI</sequence>
<protein>
    <submittedName>
        <fullName evidence="6">6671_t:CDS:1</fullName>
    </submittedName>
</protein>
<feature type="binding site" evidence="5">
    <location>
        <position position="328"/>
    </location>
    <ligand>
        <name>Fe cation</name>
        <dbReference type="ChEBI" id="CHEBI:24875"/>
        <note>catalytic</note>
    </ligand>
</feature>
<evidence type="ECO:0000256" key="3">
    <source>
        <dbReference type="ARBA" id="ARBA00023002"/>
    </source>
</evidence>
<evidence type="ECO:0000256" key="5">
    <source>
        <dbReference type="PIRSR" id="PIRSR604294-1"/>
    </source>
</evidence>
<evidence type="ECO:0000256" key="4">
    <source>
        <dbReference type="ARBA" id="ARBA00023004"/>
    </source>
</evidence>
<proteinExistence type="inferred from homology"/>
<keyword evidence="2 5" id="KW-0479">Metal-binding</keyword>
<dbReference type="GO" id="GO:0010436">
    <property type="term" value="F:carotenoid dioxygenase activity"/>
    <property type="evidence" value="ECO:0007669"/>
    <property type="project" value="TreeGrafter"/>
</dbReference>
<comment type="similarity">
    <text evidence="1">Belongs to the carotenoid oxygenase family.</text>
</comment>
<feature type="binding site" evidence="5">
    <location>
        <position position="205"/>
    </location>
    <ligand>
        <name>Fe cation</name>
        <dbReference type="ChEBI" id="CHEBI:24875"/>
        <note>catalytic</note>
    </ligand>
</feature>
<organism evidence="6 7">
    <name type="scientific">Ambispora leptoticha</name>
    <dbReference type="NCBI Taxonomy" id="144679"/>
    <lineage>
        <taxon>Eukaryota</taxon>
        <taxon>Fungi</taxon>
        <taxon>Fungi incertae sedis</taxon>
        <taxon>Mucoromycota</taxon>
        <taxon>Glomeromycotina</taxon>
        <taxon>Glomeromycetes</taxon>
        <taxon>Archaeosporales</taxon>
        <taxon>Ambisporaceae</taxon>
        <taxon>Ambispora</taxon>
    </lineage>
</organism>
<dbReference type="GO" id="GO:0016121">
    <property type="term" value="P:carotene catabolic process"/>
    <property type="evidence" value="ECO:0007669"/>
    <property type="project" value="TreeGrafter"/>
</dbReference>
<comment type="caution">
    <text evidence="6">The sequence shown here is derived from an EMBL/GenBank/DDBJ whole genome shotgun (WGS) entry which is preliminary data.</text>
</comment>